<dbReference type="InterPro" id="IPR011993">
    <property type="entry name" value="PH-like_dom_sf"/>
</dbReference>
<feature type="compositionally biased region" description="Basic and acidic residues" evidence="1">
    <location>
        <begin position="193"/>
        <end position="209"/>
    </location>
</feature>
<dbReference type="Gene3D" id="2.30.29.30">
    <property type="entry name" value="Pleckstrin-homology domain (PH domain)/Phosphotyrosine-binding domain (PTB)"/>
    <property type="match status" value="1"/>
</dbReference>
<feature type="compositionally biased region" description="Basic and acidic residues" evidence="1">
    <location>
        <begin position="34"/>
        <end position="51"/>
    </location>
</feature>
<feature type="compositionally biased region" description="Low complexity" evidence="1">
    <location>
        <begin position="596"/>
        <end position="607"/>
    </location>
</feature>
<accession>A0AAV6TX82</accession>
<feature type="region of interest" description="Disordered" evidence="1">
    <location>
        <begin position="192"/>
        <end position="222"/>
    </location>
</feature>
<organism evidence="3 4">
    <name type="scientific">Oedothorax gibbosus</name>
    <dbReference type="NCBI Taxonomy" id="931172"/>
    <lineage>
        <taxon>Eukaryota</taxon>
        <taxon>Metazoa</taxon>
        <taxon>Ecdysozoa</taxon>
        <taxon>Arthropoda</taxon>
        <taxon>Chelicerata</taxon>
        <taxon>Arachnida</taxon>
        <taxon>Araneae</taxon>
        <taxon>Araneomorphae</taxon>
        <taxon>Entelegynae</taxon>
        <taxon>Araneoidea</taxon>
        <taxon>Linyphiidae</taxon>
        <taxon>Erigoninae</taxon>
        <taxon>Oedothorax</taxon>
    </lineage>
</organism>
<dbReference type="SMART" id="SM00462">
    <property type="entry name" value="PTB"/>
    <property type="match status" value="1"/>
</dbReference>
<evidence type="ECO:0000256" key="1">
    <source>
        <dbReference type="SAM" id="MobiDB-lite"/>
    </source>
</evidence>
<feature type="compositionally biased region" description="Low complexity" evidence="1">
    <location>
        <begin position="647"/>
        <end position="658"/>
    </location>
</feature>
<feature type="region of interest" description="Disordered" evidence="1">
    <location>
        <begin position="463"/>
        <end position="512"/>
    </location>
</feature>
<feature type="region of interest" description="Disordered" evidence="1">
    <location>
        <begin position="593"/>
        <end position="612"/>
    </location>
</feature>
<feature type="compositionally biased region" description="Polar residues" evidence="1">
    <location>
        <begin position="463"/>
        <end position="481"/>
    </location>
</feature>
<reference evidence="3 4" key="1">
    <citation type="journal article" date="2022" name="Nat. Ecol. Evol.">
        <title>A masculinizing supergene underlies an exaggerated male reproductive morph in a spider.</title>
        <authorList>
            <person name="Hendrickx F."/>
            <person name="De Corte Z."/>
            <person name="Sonet G."/>
            <person name="Van Belleghem S.M."/>
            <person name="Kostlbacher S."/>
            <person name="Vangestel C."/>
        </authorList>
    </citation>
    <scope>NUCLEOTIDE SEQUENCE [LARGE SCALE GENOMIC DNA]</scope>
    <source>
        <strain evidence="3">W744_W776</strain>
    </source>
</reference>
<dbReference type="GO" id="GO:0005737">
    <property type="term" value="C:cytoplasm"/>
    <property type="evidence" value="ECO:0007669"/>
    <property type="project" value="TreeGrafter"/>
</dbReference>
<evidence type="ECO:0000313" key="4">
    <source>
        <dbReference type="Proteomes" id="UP000827092"/>
    </source>
</evidence>
<comment type="caution">
    <text evidence="3">The sequence shown here is derived from an EMBL/GenBank/DDBJ whole genome shotgun (WGS) entry which is preliminary data.</text>
</comment>
<feature type="compositionally biased region" description="Polar residues" evidence="1">
    <location>
        <begin position="555"/>
        <end position="564"/>
    </location>
</feature>
<protein>
    <recommendedName>
        <fullName evidence="2">PID domain-containing protein</fullName>
    </recommendedName>
</protein>
<dbReference type="SUPFAM" id="SSF50729">
    <property type="entry name" value="PH domain-like"/>
    <property type="match status" value="1"/>
</dbReference>
<dbReference type="PANTHER" id="PTHR47695">
    <property type="entry name" value="PID DOMAIN-CONTAINING PROTEIN"/>
    <property type="match status" value="1"/>
</dbReference>
<evidence type="ECO:0000259" key="2">
    <source>
        <dbReference type="PROSITE" id="PS01179"/>
    </source>
</evidence>
<dbReference type="EMBL" id="JAFNEN010000859">
    <property type="protein sequence ID" value="KAG8176655.1"/>
    <property type="molecule type" value="Genomic_DNA"/>
</dbReference>
<dbReference type="InterPro" id="IPR006020">
    <property type="entry name" value="PTB/PI_dom"/>
</dbReference>
<feature type="compositionally biased region" description="Basic and acidic residues" evidence="1">
    <location>
        <begin position="1"/>
        <end position="26"/>
    </location>
</feature>
<feature type="region of interest" description="Disordered" evidence="1">
    <location>
        <begin position="618"/>
        <end position="660"/>
    </location>
</feature>
<dbReference type="PROSITE" id="PS01179">
    <property type="entry name" value="PID"/>
    <property type="match status" value="1"/>
</dbReference>
<dbReference type="Pfam" id="PF00640">
    <property type="entry name" value="PID"/>
    <property type="match status" value="1"/>
</dbReference>
<sequence length="735" mass="80864">MQDKESVAAEEAAKTEPLRESAKDGGKSFAFKKMKSEKAAKPSKKEKADKNSLAKYEGDGVVFKAKLIGVESVPDARGDNMCQEAMTRLKLNVRNTGPHKRKINISVSLQGIKVKDEKTGAVIHHHPVSIISFISQDITDARAFGYVFGSTSEPHQFIAIKTEKPAFHVVLALRDLFQTVLNRKQEGIQNVKETSEVENKEDKSKDPEMLKTVSNTTEESKPEEAHIYFVRKEVLLTEPLQMVEEPEVKAEPIKTVDDLLDLEMSKLQEGINQMDTSIAAAAAFNAEIPLPEMDPFDTSFVLGPKRDSFPMPIPTPFPVAPTPASETSQFQNLSTSGDKYAVFNAIDGSPSIFEAPELGPDAVVSDVKDLEEEIAQKSVPPKPPRLSKSASPDLSVFADLDPLGKDRPYKDKTEFFQDVKNPPKKVLNDLVDPSKEASKVFDVNILSSSVPFPVDFESMTPPLLNSVTSNGHPTNTQTHLNGKSEKNHNPFDNRNLSNRSESSPSPPNAILSQSLTVNCNNSNLTSSPFYVPQNTSSPIPIPTKHVDIIKDRTFSSDSIGSPYSKSPMAYNPESPNNSDYYISLYNSSEGYSPYTNGDNGNNISPNNLTKQNLNSFLNSTTQNGVSRPRPRPNSKAGSMPNGGRTTSSHSLSSDSSSDYEAISRESMQSIANVLLTNGHRLRAQSLCMDNEFKLKQPISRENIFAKKNDPFADDFFFSVPKKNGHLTSAEIPEYV</sequence>
<keyword evidence="4" id="KW-1185">Reference proteome</keyword>
<evidence type="ECO:0000313" key="3">
    <source>
        <dbReference type="EMBL" id="KAG8176655.1"/>
    </source>
</evidence>
<feature type="domain" description="PID" evidence="2">
    <location>
        <begin position="58"/>
        <end position="186"/>
    </location>
</feature>
<name>A0AAV6TX82_9ARAC</name>
<gene>
    <name evidence="3" type="ORF">JTE90_029303</name>
</gene>
<feature type="compositionally biased region" description="Basic and acidic residues" evidence="1">
    <location>
        <begin position="482"/>
        <end position="491"/>
    </location>
</feature>
<proteinExistence type="predicted"/>
<feature type="region of interest" description="Disordered" evidence="1">
    <location>
        <begin position="1"/>
        <end position="51"/>
    </location>
</feature>
<dbReference type="Proteomes" id="UP000827092">
    <property type="component" value="Unassembled WGS sequence"/>
</dbReference>
<dbReference type="AlphaFoldDB" id="A0AAV6TX82"/>
<dbReference type="PANTHER" id="PTHR47695:SF3">
    <property type="entry name" value="PID DOMAIN-CONTAINING PROTEIN"/>
    <property type="match status" value="1"/>
</dbReference>
<feature type="region of interest" description="Disordered" evidence="1">
    <location>
        <begin position="554"/>
        <end position="573"/>
    </location>
</feature>
<feature type="compositionally biased region" description="Low complexity" evidence="1">
    <location>
        <begin position="493"/>
        <end position="503"/>
    </location>
</feature>